<accession>A0A844AGV4</accession>
<dbReference type="InterPro" id="IPR029044">
    <property type="entry name" value="Nucleotide-diphossugar_trans"/>
</dbReference>
<gene>
    <name evidence="1" type="primary">pseF</name>
    <name evidence="1" type="ORF">GHK48_30430</name>
</gene>
<dbReference type="RefSeq" id="WP_037436804.1">
    <property type="nucleotide sequence ID" value="NZ_BJNI01000149.1"/>
</dbReference>
<dbReference type="Gene3D" id="3.90.550.10">
    <property type="entry name" value="Spore Coat Polysaccharide Biosynthesis Protein SpsA, Chain A"/>
    <property type="match status" value="1"/>
</dbReference>
<dbReference type="GO" id="GO:0008781">
    <property type="term" value="F:N-acylneuraminate cytidylyltransferase activity"/>
    <property type="evidence" value="ECO:0007669"/>
    <property type="project" value="TreeGrafter"/>
</dbReference>
<protein>
    <submittedName>
        <fullName evidence="1">Pseudaminic acid cytidylyltransferase</fullName>
        <ecNumber evidence="1">2.7.7.81</ecNumber>
    </submittedName>
</protein>
<dbReference type="Pfam" id="PF02348">
    <property type="entry name" value="CTP_transf_3"/>
    <property type="match status" value="1"/>
</dbReference>
<keyword evidence="1" id="KW-0548">Nucleotidyltransferase</keyword>
<dbReference type="CDD" id="cd02513">
    <property type="entry name" value="CMP-NeuAc_Synthase"/>
    <property type="match status" value="1"/>
</dbReference>
<evidence type="ECO:0000313" key="1">
    <source>
        <dbReference type="EMBL" id="MQX12424.1"/>
    </source>
</evidence>
<reference evidence="1 2" key="1">
    <citation type="journal article" date="2013" name="Genome Biol.">
        <title>Comparative genomics of the core and accessory genomes of 48 Sinorhizobium strains comprising five genospecies.</title>
        <authorList>
            <person name="Sugawara M."/>
            <person name="Epstein B."/>
            <person name="Badgley B.D."/>
            <person name="Unno T."/>
            <person name="Xu L."/>
            <person name="Reese J."/>
            <person name="Gyaneshwar P."/>
            <person name="Denny R."/>
            <person name="Mudge J."/>
            <person name="Bharti A.K."/>
            <person name="Farmer A.D."/>
            <person name="May G.D."/>
            <person name="Woodward J.E."/>
            <person name="Medigue C."/>
            <person name="Vallenet D."/>
            <person name="Lajus A."/>
            <person name="Rouy Z."/>
            <person name="Martinez-Vaz B."/>
            <person name="Tiffin P."/>
            <person name="Young N.D."/>
            <person name="Sadowsky M.J."/>
        </authorList>
    </citation>
    <scope>NUCLEOTIDE SEQUENCE [LARGE SCALE GENOMIC DNA]</scope>
    <source>
        <strain evidence="1 2">USDA205</strain>
    </source>
</reference>
<sequence length="230" mass="25924">MKDVAIIPARGGSKRIPRKNIKDFLGRPILAYAIEAAQRSGLFSHILVSTDDEEIAAIAERYGASVPFMRSLSNSDDYSTLIDVLHEVIGVLDSGGFDASPYLCCLLPTAALLDHKRLISARDMLATSSTHCVFPLVRYRSPIQRALFKRDDGTVAMREPEQYRNRSQDLLPYYYDAGQFYYTTRDACIARRPLLDDGAIGFELSELETQDIDEAEDWALCEMKYRLRLG</sequence>
<comment type="caution">
    <text evidence="1">The sequence shown here is derived from an EMBL/GenBank/DDBJ whole genome shotgun (WGS) entry which is preliminary data.</text>
</comment>
<dbReference type="EC" id="2.7.7.81" evidence="1"/>
<organism evidence="1 2">
    <name type="scientific">Rhizobium fredii</name>
    <name type="common">Sinorhizobium fredii</name>
    <dbReference type="NCBI Taxonomy" id="380"/>
    <lineage>
        <taxon>Bacteria</taxon>
        <taxon>Pseudomonadati</taxon>
        <taxon>Pseudomonadota</taxon>
        <taxon>Alphaproteobacteria</taxon>
        <taxon>Hyphomicrobiales</taxon>
        <taxon>Rhizobiaceae</taxon>
        <taxon>Sinorhizobium/Ensifer group</taxon>
        <taxon>Sinorhizobium</taxon>
    </lineage>
</organism>
<keyword evidence="1" id="KW-0808">Transferase</keyword>
<dbReference type="PANTHER" id="PTHR21485:SF6">
    <property type="entry name" value="N-ACYLNEURAMINATE CYTIDYLYLTRANSFERASE-RELATED"/>
    <property type="match status" value="1"/>
</dbReference>
<dbReference type="InterPro" id="IPR003329">
    <property type="entry name" value="Cytidylyl_trans"/>
</dbReference>
<dbReference type="PANTHER" id="PTHR21485">
    <property type="entry name" value="HAD SUPERFAMILY MEMBERS CMAS AND KDSC"/>
    <property type="match status" value="1"/>
</dbReference>
<name>A0A844AGV4_RHIFR</name>
<dbReference type="NCBIfam" id="TIGR03584">
    <property type="entry name" value="PseF"/>
    <property type="match status" value="1"/>
</dbReference>
<dbReference type="InterPro" id="IPR050793">
    <property type="entry name" value="CMP-NeuNAc_synthase"/>
</dbReference>
<dbReference type="SUPFAM" id="SSF53448">
    <property type="entry name" value="Nucleotide-diphospho-sugar transferases"/>
    <property type="match status" value="1"/>
</dbReference>
<evidence type="ECO:0000313" key="2">
    <source>
        <dbReference type="Proteomes" id="UP000466694"/>
    </source>
</evidence>
<dbReference type="Proteomes" id="UP000466694">
    <property type="component" value="Unassembled WGS sequence"/>
</dbReference>
<dbReference type="AlphaFoldDB" id="A0A844AGV4"/>
<dbReference type="EMBL" id="WISZ01000223">
    <property type="protein sequence ID" value="MQX12424.1"/>
    <property type="molecule type" value="Genomic_DNA"/>
</dbReference>
<proteinExistence type="predicted"/>
<dbReference type="InterPro" id="IPR020039">
    <property type="entry name" value="PseF"/>
</dbReference>